<gene>
    <name evidence="1" type="ORF">NCTC10293_02009</name>
</gene>
<dbReference type="EMBL" id="UGQE01000004">
    <property type="protein sequence ID" value="STZ14415.1"/>
    <property type="molecule type" value="Genomic_DNA"/>
</dbReference>
<organism evidence="1 2">
    <name type="scientific">Moraxella caviae</name>
    <dbReference type="NCBI Taxonomy" id="34060"/>
    <lineage>
        <taxon>Bacteria</taxon>
        <taxon>Pseudomonadati</taxon>
        <taxon>Pseudomonadota</taxon>
        <taxon>Gammaproteobacteria</taxon>
        <taxon>Moraxellales</taxon>
        <taxon>Moraxellaceae</taxon>
        <taxon>Moraxella</taxon>
    </lineage>
</organism>
<dbReference type="Proteomes" id="UP000255279">
    <property type="component" value="Unassembled WGS sequence"/>
</dbReference>
<name>A0A378R8S5_9GAMM</name>
<evidence type="ECO:0000313" key="2">
    <source>
        <dbReference type="Proteomes" id="UP000255279"/>
    </source>
</evidence>
<reference evidence="1 2" key="1">
    <citation type="submission" date="2018-06" db="EMBL/GenBank/DDBJ databases">
        <authorList>
            <consortium name="Pathogen Informatics"/>
            <person name="Doyle S."/>
        </authorList>
    </citation>
    <scope>NUCLEOTIDE SEQUENCE [LARGE SCALE GENOMIC DNA]</scope>
    <source>
        <strain evidence="1 2">NCTC10293</strain>
    </source>
</reference>
<accession>A0A378R8S5</accession>
<sequence>MVTLGMSNKGRLLVVVWFETSDDSIAIITAFKPSAKQIKGYTHG</sequence>
<protein>
    <submittedName>
        <fullName evidence="1">Uncharacterized protein</fullName>
    </submittedName>
</protein>
<proteinExistence type="predicted"/>
<dbReference type="AlphaFoldDB" id="A0A378R8S5"/>
<evidence type="ECO:0000313" key="1">
    <source>
        <dbReference type="EMBL" id="STZ14415.1"/>
    </source>
</evidence>